<dbReference type="EMBL" id="CP069112">
    <property type="protein sequence ID" value="QSS62432.1"/>
    <property type="molecule type" value="Genomic_DNA"/>
</dbReference>
<dbReference type="VEuPathDB" id="FungiDB:I7I51_02169"/>
<reference evidence="1" key="1">
    <citation type="submission" date="2021-01" db="EMBL/GenBank/DDBJ databases">
        <title>Chromosome-level genome assembly of a human fungal pathogen reveals clustering of transcriptionally co-regulated genes.</title>
        <authorList>
            <person name="Voorhies M."/>
            <person name="Cohen S."/>
            <person name="Shea T.P."/>
            <person name="Petrus S."/>
            <person name="Munoz J.F."/>
            <person name="Poplawski S."/>
            <person name="Goldman W.E."/>
            <person name="Michael T."/>
            <person name="Cuomo C.A."/>
            <person name="Sil A."/>
            <person name="Beyhan S."/>
        </authorList>
    </citation>
    <scope>NUCLEOTIDE SEQUENCE</scope>
    <source>
        <strain evidence="1">WU24</strain>
    </source>
</reference>
<sequence length="152" mass="16565">MLSTIADWSFAASFELKPAGRGERSGSSECQNPYTVDLEYSHGCLRDLSFKLAAAEFLGIGSSREIGTLLQPKGFQTIMMMMMEKRLGERAAVLILCGAMVKIRESNPADREIRESAQGDAKMVLVCCAVERRRAVGSGMSFVRPFDSCVAG</sequence>
<gene>
    <name evidence="1" type="ORF">I7I51_02169</name>
</gene>
<evidence type="ECO:0000313" key="2">
    <source>
        <dbReference type="Proteomes" id="UP000663671"/>
    </source>
</evidence>
<organism evidence="1 2">
    <name type="scientific">Ajellomyces capsulatus</name>
    <name type="common">Darling's disease fungus</name>
    <name type="synonym">Histoplasma capsulatum</name>
    <dbReference type="NCBI Taxonomy" id="5037"/>
    <lineage>
        <taxon>Eukaryota</taxon>
        <taxon>Fungi</taxon>
        <taxon>Dikarya</taxon>
        <taxon>Ascomycota</taxon>
        <taxon>Pezizomycotina</taxon>
        <taxon>Eurotiomycetes</taxon>
        <taxon>Eurotiomycetidae</taxon>
        <taxon>Onygenales</taxon>
        <taxon>Ajellomycetaceae</taxon>
        <taxon>Histoplasma</taxon>
    </lineage>
</organism>
<proteinExistence type="predicted"/>
<accession>A0A8A1MD47</accession>
<name>A0A8A1MD47_AJECA</name>
<evidence type="ECO:0000313" key="1">
    <source>
        <dbReference type="EMBL" id="QSS62432.1"/>
    </source>
</evidence>
<dbReference type="AlphaFoldDB" id="A0A8A1MD47"/>
<dbReference type="Proteomes" id="UP000663671">
    <property type="component" value="Chromosome 7"/>
</dbReference>
<protein>
    <submittedName>
        <fullName evidence="1">Uncharacterized protein</fullName>
    </submittedName>
</protein>